<dbReference type="InterPro" id="IPR011646">
    <property type="entry name" value="KAP_P-loop"/>
</dbReference>
<organism evidence="3 4">
    <name type="scientific">Herbaspirillum frisingense GSF30</name>
    <dbReference type="NCBI Taxonomy" id="864073"/>
    <lineage>
        <taxon>Bacteria</taxon>
        <taxon>Pseudomonadati</taxon>
        <taxon>Pseudomonadota</taxon>
        <taxon>Betaproteobacteria</taxon>
        <taxon>Burkholderiales</taxon>
        <taxon>Oxalobacteraceae</taxon>
        <taxon>Herbaspirillum</taxon>
    </lineage>
</organism>
<dbReference type="Gene3D" id="3.40.50.300">
    <property type="entry name" value="P-loop containing nucleotide triphosphate hydrolases"/>
    <property type="match status" value="1"/>
</dbReference>
<dbReference type="AlphaFoldDB" id="A0AAI9IIC1"/>
<sequence>MSDADPVDSWKNDLLNRKSVADYLSNHLRKRYANKPSENGFVLAINAEWGYGKTFLLNAWHEDLKYQGHPAVYFDAWKNDFTPEPLVAFISKIDEELEALFKNERAIKKKLSEAIGALSRFTTPALRLAGAIAMKRLLNISLEELESIAKGREPKEILSDEALQDDRDAFVNGLPDSFAEALKAHKEKEHSISAFRKKLTKLIEELDKSRKFQLPVFFFVDELDRCRPNYAIELLEGIKHLFGVPGIYFVVGLNSNQLAYSTQAIYGPQFDGSRYLKRFFDQEYLLPEPDPREYVRALFQNAAISEKSYVHGLHRNVYPGIDVEAIFIMFAKAFDAGLRDQIRTMQLIEAAIAGIVVNEIHCWFLFALAFIYEKNSQMFERLVSKHEGAVQVLVRLIEPRVFSIIDPDFNTGKSRTVDFIQVLSLYLANYRKTKGQLGGQGEIGFEFPSSLLNELRSNEMITSNEDAQSLYSIGHYPDLIRHAGGFIRTQ</sequence>
<comment type="caution">
    <text evidence="3">The sequence shown here is derived from an EMBL/GenBank/DDBJ whole genome shotgun (WGS) entry which is preliminary data.</text>
</comment>
<feature type="transmembrane region" description="Helical" evidence="1">
    <location>
        <begin position="350"/>
        <end position="372"/>
    </location>
</feature>
<evidence type="ECO:0000313" key="3">
    <source>
        <dbReference type="EMBL" id="EOA06343.1"/>
    </source>
</evidence>
<dbReference type="Pfam" id="PF07693">
    <property type="entry name" value="KAP_NTPase"/>
    <property type="match status" value="1"/>
</dbReference>
<evidence type="ECO:0000313" key="4">
    <source>
        <dbReference type="Proteomes" id="UP000006772"/>
    </source>
</evidence>
<dbReference type="InterPro" id="IPR027417">
    <property type="entry name" value="P-loop_NTPase"/>
</dbReference>
<keyword evidence="1" id="KW-1133">Transmembrane helix</keyword>
<gene>
    <name evidence="3" type="ORF">HFRIS_003778</name>
</gene>
<proteinExistence type="predicted"/>
<reference evidence="3 4" key="1">
    <citation type="journal article" date="2013" name="Front. Microbiol.">
        <title>The genome of the endophytic bacterium H. frisingense GSF30(T) identifies diverse strategies in the Herbaspirillum genus to interact with plants.</title>
        <authorList>
            <person name="Straub D."/>
            <person name="Rothballer M."/>
            <person name="Hartmann A."/>
            <person name="Ludewig U."/>
        </authorList>
    </citation>
    <scope>NUCLEOTIDE SEQUENCE [LARGE SCALE GENOMIC DNA]</scope>
    <source>
        <strain evidence="3 4">GSF30</strain>
    </source>
</reference>
<evidence type="ECO:0000259" key="2">
    <source>
        <dbReference type="Pfam" id="PF07693"/>
    </source>
</evidence>
<dbReference type="EMBL" id="AEEC02000003">
    <property type="protein sequence ID" value="EOA06343.1"/>
    <property type="molecule type" value="Genomic_DNA"/>
</dbReference>
<dbReference type="SUPFAM" id="SSF52540">
    <property type="entry name" value="P-loop containing nucleoside triphosphate hydrolases"/>
    <property type="match status" value="1"/>
</dbReference>
<dbReference type="RefSeq" id="WP_006461903.1">
    <property type="nucleotide sequence ID" value="NZ_AEEC02000003.1"/>
</dbReference>
<keyword evidence="1" id="KW-0812">Transmembrane</keyword>
<dbReference type="Proteomes" id="UP000006772">
    <property type="component" value="Unassembled WGS sequence"/>
</dbReference>
<keyword evidence="1" id="KW-0472">Membrane</keyword>
<name>A0AAI9IIC1_9BURK</name>
<feature type="domain" description="KAP NTPase" evidence="2">
    <location>
        <begin position="35"/>
        <end position="301"/>
    </location>
</feature>
<evidence type="ECO:0000256" key="1">
    <source>
        <dbReference type="SAM" id="Phobius"/>
    </source>
</evidence>
<accession>A0AAI9IIC1</accession>
<protein>
    <submittedName>
        <fullName evidence="3">Kap p-loop domain-containing protein</fullName>
    </submittedName>
</protein>